<accession>A0A4Y8ATB3</accession>
<dbReference type="OrthoDB" id="1164858at2"/>
<reference evidence="1 2" key="1">
    <citation type="journal article" date="2011" name="J. Microbiol.">
        <title>Gramella jeungdoensis sp. nov., isolated from a solar saltern in Korea.</title>
        <authorList>
            <person name="Joung Y."/>
            <person name="Kim H."/>
            <person name="Jang T."/>
            <person name="Ahn T.S."/>
            <person name="Joh K."/>
        </authorList>
    </citation>
    <scope>NUCLEOTIDE SEQUENCE [LARGE SCALE GENOMIC DNA]</scope>
    <source>
        <strain evidence="1 2">KCTC 23123</strain>
    </source>
</reference>
<sequence length="308" mass="35954">MKKIFICSLFIGIFGISYGQEFTQQADSLKNEGLLMPALQKQYAALAQNTSTETYYKMASIYALLWTAQARDSAFVYLNNALKKDATLKVLYDPSFLSLIEDKRWEKIEDSQLSKYESENEFIRNKTFARELFRMIIKDQGFMYSGNIERKKYMQNGGFFSTPAIYPILAMEEKNHKENTEKLLNLLDKYGWPTASQVTEYAAAGAALIINHTNYEIRSKYFPMLEKAFKDGEAQPLRYAKMRDRLLVEEGKKQLFGTQWKFENSKRVPHPIKDPEYVDKRRAEIGLGSLSTYLKERFDIEWKIEQKQ</sequence>
<dbReference type="Pfam" id="PF20329">
    <property type="entry name" value="DUF6624"/>
    <property type="match status" value="1"/>
</dbReference>
<evidence type="ECO:0000313" key="1">
    <source>
        <dbReference type="EMBL" id="TEW73912.1"/>
    </source>
</evidence>
<proteinExistence type="predicted"/>
<keyword evidence="2" id="KW-1185">Reference proteome</keyword>
<protein>
    <submittedName>
        <fullName evidence="1">Uncharacterized protein</fullName>
    </submittedName>
</protein>
<organism evidence="1 2">
    <name type="scientific">Gramella jeungdoensis</name>
    <dbReference type="NCBI Taxonomy" id="708091"/>
    <lineage>
        <taxon>Bacteria</taxon>
        <taxon>Pseudomonadati</taxon>
        <taxon>Bacteroidota</taxon>
        <taxon>Flavobacteriia</taxon>
        <taxon>Flavobacteriales</taxon>
        <taxon>Flavobacteriaceae</taxon>
        <taxon>Christiangramia</taxon>
    </lineage>
</organism>
<comment type="caution">
    <text evidence="1">The sequence shown here is derived from an EMBL/GenBank/DDBJ whole genome shotgun (WGS) entry which is preliminary data.</text>
</comment>
<dbReference type="AlphaFoldDB" id="A0A4Y8ATB3"/>
<dbReference type="EMBL" id="SNQI01000003">
    <property type="protein sequence ID" value="TEW73912.1"/>
    <property type="molecule type" value="Genomic_DNA"/>
</dbReference>
<name>A0A4Y8ATB3_9FLAO</name>
<evidence type="ECO:0000313" key="2">
    <source>
        <dbReference type="Proteomes" id="UP000298517"/>
    </source>
</evidence>
<dbReference type="RefSeq" id="WP_134248311.1">
    <property type="nucleotide sequence ID" value="NZ_SNQI01000003.1"/>
</dbReference>
<dbReference type="InterPro" id="IPR046732">
    <property type="entry name" value="DUF6624"/>
</dbReference>
<dbReference type="Proteomes" id="UP000298517">
    <property type="component" value="Unassembled WGS sequence"/>
</dbReference>
<gene>
    <name evidence="1" type="ORF">E2488_10565</name>
</gene>